<dbReference type="SUPFAM" id="SSF144083">
    <property type="entry name" value="Magnesium transport protein CorA, transmembrane region"/>
    <property type="match status" value="1"/>
</dbReference>
<evidence type="ECO:0000256" key="6">
    <source>
        <dbReference type="ARBA" id="ARBA00022519"/>
    </source>
</evidence>
<dbReference type="InterPro" id="IPR050829">
    <property type="entry name" value="CorA_MIT"/>
</dbReference>
<keyword evidence="4 13" id="KW-0813">Transport</keyword>
<dbReference type="KEGG" id="fil:BN1229_v1_0001"/>
<dbReference type="EMBL" id="LN829119">
    <property type="protein sequence ID" value="CPR14623.1"/>
    <property type="molecule type" value="Genomic_DNA"/>
</dbReference>
<dbReference type="GO" id="GO:0015087">
    <property type="term" value="F:cobalt ion transmembrane transporter activity"/>
    <property type="evidence" value="ECO:0007669"/>
    <property type="project" value="UniProtKB-UniRule"/>
</dbReference>
<dbReference type="AlphaFoldDB" id="A0A0D6JA32"/>
<dbReference type="CDD" id="cd12837">
    <property type="entry name" value="EcCorA-like_u1"/>
    <property type="match status" value="1"/>
</dbReference>
<keyword evidence="5 13" id="KW-1003">Cell membrane</keyword>
<dbReference type="NCBIfam" id="TIGR00383">
    <property type="entry name" value="corA"/>
    <property type="match status" value="1"/>
</dbReference>
<evidence type="ECO:0000256" key="9">
    <source>
        <dbReference type="ARBA" id="ARBA00022989"/>
    </source>
</evidence>
<comment type="similarity">
    <text evidence="2 13">Belongs to the CorA metal ion transporter (MIT) (TC 1.A.35) family.</text>
</comment>
<feature type="transmembrane region" description="Helical" evidence="13">
    <location>
        <begin position="261"/>
        <end position="285"/>
    </location>
</feature>
<evidence type="ECO:0000256" key="5">
    <source>
        <dbReference type="ARBA" id="ARBA00022475"/>
    </source>
</evidence>
<evidence type="ECO:0000256" key="13">
    <source>
        <dbReference type="RuleBase" id="RU362010"/>
    </source>
</evidence>
<keyword evidence="15" id="KW-1185">Reference proteome</keyword>
<keyword evidence="8 13" id="KW-0460">Magnesium</keyword>
<evidence type="ECO:0000256" key="8">
    <source>
        <dbReference type="ARBA" id="ARBA00022842"/>
    </source>
</evidence>
<sequence>MIRGFLNEGGRLRAVEEVSTLPESMVWIDLVSPTHEEEKELEKSLGIDLPTKEEMEEIEISSRLYHENGAAFMTAILPARADGDDPDMQPVTFVLTETRLVTIRYHEPRAFTTFPMRAEKVPMGCETGEGVLIALLEAIVDRLADILERDGRDIDAISRDIFQRKGARPTKSKDFQKTLETIGQKGDLTSKIRDSLVTLERLIGFLGHCTIQRKSGKETRERVRTLARDLRSLADHASFLSQKITFLLDATLGMINIEQNAIIKIFSVAAVVFLPPTLIASIYGMNFKFMPELDEAYGYPTALALMVFSAILPYVYFKYRRWL</sequence>
<dbReference type="InterPro" id="IPR004488">
    <property type="entry name" value="Mg/Co-transport_prot_CorA"/>
</dbReference>
<keyword evidence="9 13" id="KW-1133">Transmembrane helix</keyword>
<dbReference type="Pfam" id="PF01544">
    <property type="entry name" value="CorA"/>
    <property type="match status" value="1"/>
</dbReference>
<proteinExistence type="inferred from homology"/>
<evidence type="ECO:0000313" key="14">
    <source>
        <dbReference type="EMBL" id="CPR14623.1"/>
    </source>
</evidence>
<dbReference type="InterPro" id="IPR045863">
    <property type="entry name" value="CorA_TM1_TM2"/>
</dbReference>
<dbReference type="OrthoDB" id="9803416at2"/>
<protein>
    <recommendedName>
        <fullName evidence="3 13">Magnesium transport protein CorA</fullName>
    </recommendedName>
</protein>
<dbReference type="GO" id="GO:0005886">
    <property type="term" value="C:plasma membrane"/>
    <property type="evidence" value="ECO:0007669"/>
    <property type="project" value="UniProtKB-SubCell"/>
</dbReference>
<keyword evidence="7 13" id="KW-0812">Transmembrane</keyword>
<evidence type="ECO:0000256" key="11">
    <source>
        <dbReference type="ARBA" id="ARBA00023136"/>
    </source>
</evidence>
<organism evidence="14 15">
    <name type="scientific">Candidatus Filomicrobium marinum</name>
    <dbReference type="NCBI Taxonomy" id="1608628"/>
    <lineage>
        <taxon>Bacteria</taxon>
        <taxon>Pseudomonadati</taxon>
        <taxon>Pseudomonadota</taxon>
        <taxon>Alphaproteobacteria</taxon>
        <taxon>Hyphomicrobiales</taxon>
        <taxon>Hyphomicrobiaceae</taxon>
        <taxon>Filomicrobium</taxon>
    </lineage>
</organism>
<accession>A0A0D6JA32</accession>
<comment type="subcellular location">
    <subcellularLocation>
        <location evidence="1">Cell inner membrane</location>
        <topology evidence="1">Multi-pass membrane protein</topology>
    </subcellularLocation>
    <subcellularLocation>
        <location evidence="13">Membrane</location>
        <topology evidence="13">Multi-pass membrane protein</topology>
    </subcellularLocation>
</comment>
<evidence type="ECO:0000256" key="1">
    <source>
        <dbReference type="ARBA" id="ARBA00004429"/>
    </source>
</evidence>
<dbReference type="InterPro" id="IPR002523">
    <property type="entry name" value="MgTranspt_CorA/ZnTranspt_ZntB"/>
</dbReference>
<dbReference type="RefSeq" id="WP_046475158.1">
    <property type="nucleotide sequence ID" value="NZ_LN829118.1"/>
</dbReference>
<reference evidence="15" key="1">
    <citation type="submission" date="2015-02" db="EMBL/GenBank/DDBJ databases">
        <authorList>
            <person name="Chooi Y.-H."/>
        </authorList>
    </citation>
    <scope>NUCLEOTIDE SEQUENCE [LARGE SCALE GENOMIC DNA]</scope>
    <source>
        <strain evidence="15">strain Y</strain>
    </source>
</reference>
<keyword evidence="6" id="KW-0997">Cell inner membrane</keyword>
<dbReference type="InterPro" id="IPR045861">
    <property type="entry name" value="CorA_cytoplasmic_dom"/>
</dbReference>
<dbReference type="GO" id="GO:0015095">
    <property type="term" value="F:magnesium ion transmembrane transporter activity"/>
    <property type="evidence" value="ECO:0007669"/>
    <property type="project" value="UniProtKB-UniRule"/>
</dbReference>
<evidence type="ECO:0000256" key="7">
    <source>
        <dbReference type="ARBA" id="ARBA00022692"/>
    </source>
</evidence>
<dbReference type="PANTHER" id="PTHR47685">
    <property type="entry name" value="MAGNESIUM TRANSPORT PROTEIN CORA"/>
    <property type="match status" value="1"/>
</dbReference>
<dbReference type="Gene3D" id="3.30.460.20">
    <property type="entry name" value="CorA soluble domain-like"/>
    <property type="match status" value="1"/>
</dbReference>
<dbReference type="FunFam" id="1.20.58.340:FF:000001">
    <property type="entry name" value="Magnesium transport protein CorA"/>
    <property type="match status" value="1"/>
</dbReference>
<feature type="transmembrane region" description="Helical" evidence="13">
    <location>
        <begin position="297"/>
        <end position="317"/>
    </location>
</feature>
<dbReference type="SUPFAM" id="SSF143865">
    <property type="entry name" value="CorA soluble domain-like"/>
    <property type="match status" value="1"/>
</dbReference>
<gene>
    <name evidence="13" type="primary">corA</name>
    <name evidence="14" type="ORF">YBN1229_v1_0001</name>
</gene>
<dbReference type="Gene3D" id="1.20.58.340">
    <property type="entry name" value="Magnesium transport protein CorA, transmembrane region"/>
    <property type="match status" value="2"/>
</dbReference>
<keyword evidence="10 13" id="KW-0406">Ion transport</keyword>
<keyword evidence="11 13" id="KW-0472">Membrane</keyword>
<comment type="catalytic activity">
    <reaction evidence="12">
        <text>Mg(2+)(in) = Mg(2+)(out)</text>
        <dbReference type="Rhea" id="RHEA:29827"/>
        <dbReference type="ChEBI" id="CHEBI:18420"/>
    </reaction>
</comment>
<evidence type="ECO:0000256" key="3">
    <source>
        <dbReference type="ARBA" id="ARBA00019439"/>
    </source>
</evidence>
<dbReference type="PANTHER" id="PTHR47685:SF1">
    <property type="entry name" value="MAGNESIUM TRANSPORT PROTEIN CORA"/>
    <property type="match status" value="1"/>
</dbReference>
<evidence type="ECO:0000256" key="12">
    <source>
        <dbReference type="ARBA" id="ARBA00034269"/>
    </source>
</evidence>
<evidence type="ECO:0000256" key="10">
    <source>
        <dbReference type="ARBA" id="ARBA00023065"/>
    </source>
</evidence>
<dbReference type="GO" id="GO:0015099">
    <property type="term" value="F:nickel cation transmembrane transporter activity"/>
    <property type="evidence" value="ECO:0007669"/>
    <property type="project" value="TreeGrafter"/>
</dbReference>
<comment type="function">
    <text evidence="13">Mediates influx of magnesium ions.</text>
</comment>
<evidence type="ECO:0000256" key="2">
    <source>
        <dbReference type="ARBA" id="ARBA00009765"/>
    </source>
</evidence>
<name>A0A0D6JA32_9HYPH</name>
<dbReference type="KEGG" id="fiy:BN1229_v1_0001"/>
<dbReference type="Proteomes" id="UP000033187">
    <property type="component" value="Chromosome 1"/>
</dbReference>
<evidence type="ECO:0000256" key="4">
    <source>
        <dbReference type="ARBA" id="ARBA00022448"/>
    </source>
</evidence>
<evidence type="ECO:0000313" key="15">
    <source>
        <dbReference type="Proteomes" id="UP000033187"/>
    </source>
</evidence>